<evidence type="ECO:0000313" key="3">
    <source>
        <dbReference type="Proteomes" id="UP000308705"/>
    </source>
</evidence>
<feature type="transmembrane region" description="Helical" evidence="1">
    <location>
        <begin position="42"/>
        <end position="59"/>
    </location>
</feature>
<sequence>MNTAYLGARRIVTMVLAAALLIQGITAGLLLASPGGRGMHRASAILVLLAALASLVVSIMTRDRKVIVPAVMTLLLVFVQMYLGIAHFKALHVPIGMIMFGGVVHALTALYPSRQNATAAA</sequence>
<proteinExistence type="predicted"/>
<evidence type="ECO:0000256" key="1">
    <source>
        <dbReference type="SAM" id="Phobius"/>
    </source>
</evidence>
<keyword evidence="3" id="KW-1185">Reference proteome</keyword>
<organism evidence="2 3">
    <name type="scientific">Herbidospora galbida</name>
    <dbReference type="NCBI Taxonomy" id="2575442"/>
    <lineage>
        <taxon>Bacteria</taxon>
        <taxon>Bacillati</taxon>
        <taxon>Actinomycetota</taxon>
        <taxon>Actinomycetes</taxon>
        <taxon>Streptosporangiales</taxon>
        <taxon>Streptosporangiaceae</taxon>
        <taxon>Herbidospora</taxon>
    </lineage>
</organism>
<dbReference type="Proteomes" id="UP000308705">
    <property type="component" value="Unassembled WGS sequence"/>
</dbReference>
<keyword evidence="1" id="KW-0472">Membrane</keyword>
<reference evidence="2 3" key="1">
    <citation type="submission" date="2019-04" db="EMBL/GenBank/DDBJ databases">
        <title>Herbidospora sp. NEAU-GS14.nov., a novel actinomycete isolated from soil.</title>
        <authorList>
            <person name="Han L."/>
        </authorList>
    </citation>
    <scope>NUCLEOTIDE SEQUENCE [LARGE SCALE GENOMIC DNA]</scope>
    <source>
        <strain evidence="2 3">NEAU-GS14</strain>
    </source>
</reference>
<protein>
    <submittedName>
        <fullName evidence="2">Uncharacterized protein</fullName>
    </submittedName>
</protein>
<keyword evidence="1" id="KW-1133">Transmembrane helix</keyword>
<name>A0A4U3MFP5_9ACTN</name>
<accession>A0A4U3MFP5</accession>
<dbReference type="OrthoDB" id="3539871at2"/>
<feature type="transmembrane region" description="Helical" evidence="1">
    <location>
        <begin position="91"/>
        <end position="111"/>
    </location>
</feature>
<keyword evidence="1" id="KW-0812">Transmembrane</keyword>
<dbReference type="EMBL" id="SZQA01000020">
    <property type="protein sequence ID" value="TKK86576.1"/>
    <property type="molecule type" value="Genomic_DNA"/>
</dbReference>
<gene>
    <name evidence="2" type="ORF">FDA94_20965</name>
</gene>
<dbReference type="AlphaFoldDB" id="A0A4U3MFP5"/>
<evidence type="ECO:0000313" key="2">
    <source>
        <dbReference type="EMBL" id="TKK86576.1"/>
    </source>
</evidence>
<comment type="caution">
    <text evidence="2">The sequence shown here is derived from an EMBL/GenBank/DDBJ whole genome shotgun (WGS) entry which is preliminary data.</text>
</comment>
<feature type="transmembrane region" description="Helical" evidence="1">
    <location>
        <begin position="66"/>
        <end position="85"/>
    </location>
</feature>
<dbReference type="RefSeq" id="WP_137248770.1">
    <property type="nucleotide sequence ID" value="NZ_SZQA01000020.1"/>
</dbReference>